<dbReference type="PANTHER" id="PTHR33444">
    <property type="entry name" value="SI:DKEY-19B23.12-RELATED"/>
    <property type="match status" value="1"/>
</dbReference>
<keyword evidence="1" id="KW-0472">Membrane</keyword>
<dbReference type="Proteomes" id="UP001176940">
    <property type="component" value="Unassembled WGS sequence"/>
</dbReference>
<dbReference type="EMBL" id="CAUEEQ010009994">
    <property type="protein sequence ID" value="CAJ0934048.1"/>
    <property type="molecule type" value="Genomic_DNA"/>
</dbReference>
<accession>A0ABN9LA49</accession>
<feature type="transmembrane region" description="Helical" evidence="1">
    <location>
        <begin position="14"/>
        <end position="33"/>
    </location>
</feature>
<reference evidence="2" key="1">
    <citation type="submission" date="2023-07" db="EMBL/GenBank/DDBJ databases">
        <authorList>
            <person name="Stuckert A."/>
        </authorList>
    </citation>
    <scope>NUCLEOTIDE SEQUENCE</scope>
</reference>
<evidence type="ECO:0000256" key="1">
    <source>
        <dbReference type="SAM" id="Phobius"/>
    </source>
</evidence>
<comment type="caution">
    <text evidence="2">The sequence shown here is derived from an EMBL/GenBank/DDBJ whole genome shotgun (WGS) entry which is preliminary data.</text>
</comment>
<gene>
    <name evidence="2" type="ORF">RIMI_LOCUS5753014</name>
</gene>
<feature type="transmembrane region" description="Helical" evidence="1">
    <location>
        <begin position="77"/>
        <end position="101"/>
    </location>
</feature>
<organism evidence="2 3">
    <name type="scientific">Ranitomeya imitator</name>
    <name type="common">mimic poison frog</name>
    <dbReference type="NCBI Taxonomy" id="111125"/>
    <lineage>
        <taxon>Eukaryota</taxon>
        <taxon>Metazoa</taxon>
        <taxon>Chordata</taxon>
        <taxon>Craniata</taxon>
        <taxon>Vertebrata</taxon>
        <taxon>Euteleostomi</taxon>
        <taxon>Amphibia</taxon>
        <taxon>Batrachia</taxon>
        <taxon>Anura</taxon>
        <taxon>Neobatrachia</taxon>
        <taxon>Hyloidea</taxon>
        <taxon>Dendrobatidae</taxon>
        <taxon>Dendrobatinae</taxon>
        <taxon>Ranitomeya</taxon>
    </lineage>
</organism>
<sequence length="246" mass="27035">MIGEQEQNVSKTSIMQIILFGIWTPINIAYIVVGARNQTTCPAQPFIPIYMIVAGAFGLALLILLPLECCLPKLKKILGGLIGLFLFAWFIAGSVWVFGIYRNQPRACNNGMYLFVFSILIIQYIFIGIGIISTLLSCFCCENLCCAKICRSFESCLTCCPCLGCLKCLQCTKCRESCQCLDCSKCLQSCCCMDSCRCLECNDCSSCCNCFQSLCCCCKSIQCSSCLNCSMCSQCMKCSQCCGAKV</sequence>
<feature type="transmembrane region" description="Helical" evidence="1">
    <location>
        <begin position="113"/>
        <end position="136"/>
    </location>
</feature>
<evidence type="ECO:0000313" key="2">
    <source>
        <dbReference type="EMBL" id="CAJ0934048.1"/>
    </source>
</evidence>
<name>A0ABN9LA49_9NEOB</name>
<keyword evidence="1" id="KW-0812">Transmembrane</keyword>
<keyword evidence="3" id="KW-1185">Reference proteome</keyword>
<keyword evidence="1" id="KW-1133">Transmembrane helix</keyword>
<feature type="transmembrane region" description="Helical" evidence="1">
    <location>
        <begin position="45"/>
        <end position="65"/>
    </location>
</feature>
<evidence type="ECO:0000313" key="3">
    <source>
        <dbReference type="Proteomes" id="UP001176940"/>
    </source>
</evidence>
<dbReference type="InterPro" id="IPR040350">
    <property type="entry name" value="TMEM272"/>
</dbReference>
<protein>
    <submittedName>
        <fullName evidence="2">Uncharacterized protein</fullName>
    </submittedName>
</protein>
<dbReference type="PANTHER" id="PTHR33444:SF11">
    <property type="entry name" value="TRANSMEMBRANE PROTEIN 272-LIKE"/>
    <property type="match status" value="1"/>
</dbReference>
<proteinExistence type="predicted"/>